<dbReference type="EMBL" id="CP039352">
    <property type="protein sequence ID" value="QCE03487.1"/>
    <property type="molecule type" value="Genomic_DNA"/>
</dbReference>
<keyword evidence="3" id="KW-1185">Reference proteome</keyword>
<evidence type="ECO:0000256" key="1">
    <source>
        <dbReference type="SAM" id="MobiDB-lite"/>
    </source>
</evidence>
<gene>
    <name evidence="2" type="ORF">DEO72_LG8g1511</name>
</gene>
<proteinExistence type="predicted"/>
<protein>
    <submittedName>
        <fullName evidence="2">Uncharacterized protein</fullName>
    </submittedName>
</protein>
<sequence length="153" mass="17067">MHSRLRFLVRWCLVRHCGRVARNSGLKLCFERWWRCWISRLLGSTGSWWFVVVAFRPVSVVVSCSFSAGEGLAATAFADDLSGKDERNSANGGASEVPLWLRVPGNRGRKVPPMASVDTRGQKPPFFASPQYASVLEPGQNIKNNRGQKPLLH</sequence>
<name>A0A4D6MUC7_VIGUN</name>
<accession>A0A4D6MUC7</accession>
<evidence type="ECO:0000313" key="3">
    <source>
        <dbReference type="Proteomes" id="UP000501690"/>
    </source>
</evidence>
<evidence type="ECO:0000313" key="2">
    <source>
        <dbReference type="EMBL" id="QCE03487.1"/>
    </source>
</evidence>
<reference evidence="2 3" key="1">
    <citation type="submission" date="2019-04" db="EMBL/GenBank/DDBJ databases">
        <title>An improved genome assembly and genetic linkage map for asparagus bean, Vigna unguiculata ssp. sesquipedialis.</title>
        <authorList>
            <person name="Xia Q."/>
            <person name="Zhang R."/>
            <person name="Dong Y."/>
        </authorList>
    </citation>
    <scope>NUCLEOTIDE SEQUENCE [LARGE SCALE GENOMIC DNA]</scope>
    <source>
        <tissue evidence="2">Leaf</tissue>
    </source>
</reference>
<organism evidence="2 3">
    <name type="scientific">Vigna unguiculata</name>
    <name type="common">Cowpea</name>
    <dbReference type="NCBI Taxonomy" id="3917"/>
    <lineage>
        <taxon>Eukaryota</taxon>
        <taxon>Viridiplantae</taxon>
        <taxon>Streptophyta</taxon>
        <taxon>Embryophyta</taxon>
        <taxon>Tracheophyta</taxon>
        <taxon>Spermatophyta</taxon>
        <taxon>Magnoliopsida</taxon>
        <taxon>eudicotyledons</taxon>
        <taxon>Gunneridae</taxon>
        <taxon>Pentapetalae</taxon>
        <taxon>rosids</taxon>
        <taxon>fabids</taxon>
        <taxon>Fabales</taxon>
        <taxon>Fabaceae</taxon>
        <taxon>Papilionoideae</taxon>
        <taxon>50 kb inversion clade</taxon>
        <taxon>NPAAA clade</taxon>
        <taxon>indigoferoid/millettioid clade</taxon>
        <taxon>Phaseoleae</taxon>
        <taxon>Vigna</taxon>
    </lineage>
</organism>
<dbReference type="Proteomes" id="UP000501690">
    <property type="component" value="Linkage Group LG8"/>
</dbReference>
<dbReference type="AlphaFoldDB" id="A0A4D6MUC7"/>
<feature type="region of interest" description="Disordered" evidence="1">
    <location>
        <begin position="111"/>
        <end position="153"/>
    </location>
</feature>